<evidence type="ECO:0000313" key="3">
    <source>
        <dbReference type="EMBL" id="KAA8566419.1"/>
    </source>
</evidence>
<keyword evidence="4" id="KW-1185">Reference proteome</keyword>
<keyword evidence="2" id="KW-1133">Transmembrane helix</keyword>
<evidence type="ECO:0000313" key="4">
    <source>
        <dbReference type="Proteomes" id="UP000322873"/>
    </source>
</evidence>
<sequence>MAPIKYYPSQIGSKLVTPLSFTASPIKLLLGDLWTAFVNLRYAPDIFLPLSPTTSGSLCELYPSPRNLADIALHVVLFFLQLFFLLSIPIWILMPVWIVAVGFTMFWVLNLSICFILNGSRLVSTYESAPEYAQRKDEHAHEQWLFLNGVCIGRHWLKSSVNRLALTFGRPVLGIHNRTNGLIFDVLECLIQRSLNYASTDIRTAYRILKGKLYDTNINRIILVLHSQGGIEGSMIIDWLLAEIPQDLLQKLEVYTFGNAANHFNNPHLHLASQKSALAHPSLPATSLTRTITTLFTSSNGPVELPPNRNGNGKSIPHIEHYAHTYDFVSRFGVLNYQRNYSNDTFAPRYMGRLFEVEDSGHMFVEHYLDRMFPLSRSLRKRLPGTGIKSDGKGLAGGWDWERVDEDSGFMGSVVQGVGRVKPEDKLGREDWEVSYVGESTGDEEEEDDGDVLQGDGKNGKASGKTSEAGKKKGTLGGATFKEEGITLTNGLTDGESRRVRAFRSKNEFKVKNLKIILMQCLVIHLERASFGLGGIRVVFISGGTMFHFDVLVYQIITSVSRGDQTFLS</sequence>
<organism evidence="3 4">
    <name type="scientific">Monilinia fructicola</name>
    <name type="common">Brown rot fungus</name>
    <name type="synonym">Ciboria fructicola</name>
    <dbReference type="NCBI Taxonomy" id="38448"/>
    <lineage>
        <taxon>Eukaryota</taxon>
        <taxon>Fungi</taxon>
        <taxon>Dikarya</taxon>
        <taxon>Ascomycota</taxon>
        <taxon>Pezizomycotina</taxon>
        <taxon>Leotiomycetes</taxon>
        <taxon>Helotiales</taxon>
        <taxon>Sclerotiniaceae</taxon>
        <taxon>Monilinia</taxon>
    </lineage>
</organism>
<accession>A0A5M9JET1</accession>
<evidence type="ECO:0000256" key="2">
    <source>
        <dbReference type="SAM" id="Phobius"/>
    </source>
</evidence>
<keyword evidence="2" id="KW-0472">Membrane</keyword>
<dbReference type="EMBL" id="VICG01000012">
    <property type="protein sequence ID" value="KAA8566419.1"/>
    <property type="molecule type" value="Genomic_DNA"/>
</dbReference>
<comment type="caution">
    <text evidence="3">The sequence shown here is derived from an EMBL/GenBank/DDBJ whole genome shotgun (WGS) entry which is preliminary data.</text>
</comment>
<protein>
    <recommendedName>
        <fullName evidence="5">DUF676 domain-containing protein</fullName>
    </recommendedName>
</protein>
<feature type="compositionally biased region" description="Acidic residues" evidence="1">
    <location>
        <begin position="441"/>
        <end position="451"/>
    </location>
</feature>
<feature type="transmembrane region" description="Helical" evidence="2">
    <location>
        <begin position="97"/>
        <end position="117"/>
    </location>
</feature>
<dbReference type="InterPro" id="IPR029058">
    <property type="entry name" value="AB_hydrolase_fold"/>
</dbReference>
<keyword evidence="2" id="KW-0812">Transmembrane</keyword>
<dbReference type="VEuPathDB" id="FungiDB:MFRU_067g00190"/>
<reference evidence="3 4" key="1">
    <citation type="submission" date="2019-06" db="EMBL/GenBank/DDBJ databases">
        <title>Genome Sequence of the Brown Rot Fungal Pathogen Monilinia fructicola.</title>
        <authorList>
            <person name="De Miccolis Angelini R.M."/>
            <person name="Landi L."/>
            <person name="Abate D."/>
            <person name="Pollastro S."/>
            <person name="Romanazzi G."/>
            <person name="Faretra F."/>
        </authorList>
    </citation>
    <scope>NUCLEOTIDE SEQUENCE [LARGE SCALE GENOMIC DNA]</scope>
    <source>
        <strain evidence="3 4">Mfrc123</strain>
    </source>
</reference>
<dbReference type="PANTHER" id="PTHR42044:SF1">
    <property type="entry name" value="DUF676 DOMAIN-CONTAINING PROTEIN"/>
    <property type="match status" value="1"/>
</dbReference>
<dbReference type="AlphaFoldDB" id="A0A5M9JET1"/>
<evidence type="ECO:0000256" key="1">
    <source>
        <dbReference type="SAM" id="MobiDB-lite"/>
    </source>
</evidence>
<proteinExistence type="predicted"/>
<dbReference type="SUPFAM" id="SSF53474">
    <property type="entry name" value="alpha/beta-Hydrolases"/>
    <property type="match status" value="1"/>
</dbReference>
<feature type="transmembrane region" description="Helical" evidence="2">
    <location>
        <begin position="71"/>
        <end position="91"/>
    </location>
</feature>
<feature type="region of interest" description="Disordered" evidence="1">
    <location>
        <begin position="436"/>
        <end position="476"/>
    </location>
</feature>
<evidence type="ECO:0008006" key="5">
    <source>
        <dbReference type="Google" id="ProtNLM"/>
    </source>
</evidence>
<gene>
    <name evidence="3" type="ORF">EYC84_008985</name>
</gene>
<name>A0A5M9JET1_MONFR</name>
<dbReference type="PANTHER" id="PTHR42044">
    <property type="entry name" value="DUF676 DOMAIN-CONTAINING PROTEIN-RELATED"/>
    <property type="match status" value="1"/>
</dbReference>
<dbReference type="Proteomes" id="UP000322873">
    <property type="component" value="Unassembled WGS sequence"/>
</dbReference>